<keyword evidence="2" id="KW-1185">Reference proteome</keyword>
<evidence type="ECO:0000313" key="1">
    <source>
        <dbReference type="EMBL" id="GBP26738.1"/>
    </source>
</evidence>
<comment type="caution">
    <text evidence="1">The sequence shown here is derived from an EMBL/GenBank/DDBJ whole genome shotgun (WGS) entry which is preliminary data.</text>
</comment>
<evidence type="ECO:0000313" key="2">
    <source>
        <dbReference type="Proteomes" id="UP000299102"/>
    </source>
</evidence>
<protein>
    <submittedName>
        <fullName evidence="1">Uncharacterized protein</fullName>
    </submittedName>
</protein>
<name>A0A4C1UJY4_EUMVA</name>
<dbReference type="AlphaFoldDB" id="A0A4C1UJY4"/>
<proteinExistence type="predicted"/>
<sequence>MLPREWSIATKRRDFVLRRHVSRPGVSESISEMIFFIMSTPPSNEIISRPVYSPTREVSKHLRRWECQKFNYSATETTSQPRTDVSRTPHRYYVLSRARAAVSDEATGGGRHATSRDRAVSRAVTSRLYARVTSFH</sequence>
<accession>A0A4C1UJY4</accession>
<gene>
    <name evidence="1" type="ORF">EVAR_95249_1</name>
</gene>
<dbReference type="EMBL" id="BGZK01000184">
    <property type="protein sequence ID" value="GBP26738.1"/>
    <property type="molecule type" value="Genomic_DNA"/>
</dbReference>
<reference evidence="1 2" key="1">
    <citation type="journal article" date="2019" name="Commun. Biol.">
        <title>The bagworm genome reveals a unique fibroin gene that provides high tensile strength.</title>
        <authorList>
            <person name="Kono N."/>
            <person name="Nakamura H."/>
            <person name="Ohtoshi R."/>
            <person name="Tomita M."/>
            <person name="Numata K."/>
            <person name="Arakawa K."/>
        </authorList>
    </citation>
    <scope>NUCLEOTIDE SEQUENCE [LARGE SCALE GENOMIC DNA]</scope>
</reference>
<organism evidence="1 2">
    <name type="scientific">Eumeta variegata</name>
    <name type="common">Bagworm moth</name>
    <name type="synonym">Eumeta japonica</name>
    <dbReference type="NCBI Taxonomy" id="151549"/>
    <lineage>
        <taxon>Eukaryota</taxon>
        <taxon>Metazoa</taxon>
        <taxon>Ecdysozoa</taxon>
        <taxon>Arthropoda</taxon>
        <taxon>Hexapoda</taxon>
        <taxon>Insecta</taxon>
        <taxon>Pterygota</taxon>
        <taxon>Neoptera</taxon>
        <taxon>Endopterygota</taxon>
        <taxon>Lepidoptera</taxon>
        <taxon>Glossata</taxon>
        <taxon>Ditrysia</taxon>
        <taxon>Tineoidea</taxon>
        <taxon>Psychidae</taxon>
        <taxon>Oiketicinae</taxon>
        <taxon>Eumeta</taxon>
    </lineage>
</organism>
<dbReference type="Proteomes" id="UP000299102">
    <property type="component" value="Unassembled WGS sequence"/>
</dbReference>